<dbReference type="Proteomes" id="UP001497623">
    <property type="component" value="Unassembled WGS sequence"/>
</dbReference>
<feature type="region of interest" description="Disordered" evidence="1">
    <location>
        <begin position="1"/>
        <end position="26"/>
    </location>
</feature>
<accession>A0AAV2QGM7</accession>
<evidence type="ECO:0000313" key="4">
    <source>
        <dbReference type="Proteomes" id="UP001497623"/>
    </source>
</evidence>
<keyword evidence="2" id="KW-0812">Transmembrane</keyword>
<comment type="caution">
    <text evidence="3">The sequence shown here is derived from an EMBL/GenBank/DDBJ whole genome shotgun (WGS) entry which is preliminary data.</text>
</comment>
<keyword evidence="4" id="KW-1185">Reference proteome</keyword>
<gene>
    <name evidence="3" type="ORF">MNOR_LOCUS12756</name>
</gene>
<feature type="compositionally biased region" description="Basic and acidic residues" evidence="1">
    <location>
        <begin position="12"/>
        <end position="24"/>
    </location>
</feature>
<protein>
    <submittedName>
        <fullName evidence="3">Uncharacterized protein</fullName>
    </submittedName>
</protein>
<feature type="region of interest" description="Disordered" evidence="1">
    <location>
        <begin position="616"/>
        <end position="640"/>
    </location>
</feature>
<feature type="non-terminal residue" evidence="3">
    <location>
        <position position="640"/>
    </location>
</feature>
<proteinExistence type="predicted"/>
<keyword evidence="2" id="KW-1133">Transmembrane helix</keyword>
<keyword evidence="2" id="KW-0472">Membrane</keyword>
<evidence type="ECO:0000256" key="2">
    <source>
        <dbReference type="SAM" id="Phobius"/>
    </source>
</evidence>
<sequence>MDMNAETNGFKDVTRSEKNDKDNLSVDNVTLVVTGSPQESKQESVQGVDSEISNISSSNLHSLTNHDLQTFHEISSTMMPEILSNKTNLQLDLDYSRLKEKFVYSVDDKSVDVSSTTENYDYEVSTTEVFYMDENDTTTEPTTFSDDQSSAMEDFDYDINEESNIAISVYDYISTTKPLIISNVGLSSTELVQNNDEPPLMFPDEEYIDGTVDSIVSTTLPTEPYGSTDISSTVDTFDMTDAPLSDTSFQSHIGNLDLDTDISTADYSQNYIETKGLTDSLPSFTEITTHEPTVSNDVESILENISVTEPSLKDINFPTSTNAYSVSQNYELFSTTAHLKKYRFIDNENHTSSSLVNIEENIEIQTMESPITEKFILHDFTDGTDITGFRNTTQSGDDIQSTIKEPYAQILQKKNYSENVNIEMMDHIPNNIETENNPTYDLEQESKSTDIHLIGHENNSNSSDTKNILEHETIIPVNKTLNVSTSINSPNMLNNEINPSVIYIAVICSSILLILLLLLGFLLLYRRKRNHSKIYVTQEFKQPQAFLTKPMTPAFLPEEPFTQVVKYPKDFLPTRPPIVLGKETENSTLTGDSGYNSGSPVFYVNDGFTDIPLDDVSTTAGTPKSCRGSEVSRKSLRNPP</sequence>
<dbReference type="EMBL" id="CAXKWB010007096">
    <property type="protein sequence ID" value="CAL4085593.1"/>
    <property type="molecule type" value="Genomic_DNA"/>
</dbReference>
<evidence type="ECO:0000256" key="1">
    <source>
        <dbReference type="SAM" id="MobiDB-lite"/>
    </source>
</evidence>
<reference evidence="3 4" key="1">
    <citation type="submission" date="2024-05" db="EMBL/GenBank/DDBJ databases">
        <authorList>
            <person name="Wallberg A."/>
        </authorList>
    </citation>
    <scope>NUCLEOTIDE SEQUENCE [LARGE SCALE GENOMIC DNA]</scope>
</reference>
<evidence type="ECO:0000313" key="3">
    <source>
        <dbReference type="EMBL" id="CAL4085593.1"/>
    </source>
</evidence>
<name>A0AAV2QGM7_MEGNR</name>
<organism evidence="3 4">
    <name type="scientific">Meganyctiphanes norvegica</name>
    <name type="common">Northern krill</name>
    <name type="synonym">Thysanopoda norvegica</name>
    <dbReference type="NCBI Taxonomy" id="48144"/>
    <lineage>
        <taxon>Eukaryota</taxon>
        <taxon>Metazoa</taxon>
        <taxon>Ecdysozoa</taxon>
        <taxon>Arthropoda</taxon>
        <taxon>Crustacea</taxon>
        <taxon>Multicrustacea</taxon>
        <taxon>Malacostraca</taxon>
        <taxon>Eumalacostraca</taxon>
        <taxon>Eucarida</taxon>
        <taxon>Euphausiacea</taxon>
        <taxon>Euphausiidae</taxon>
        <taxon>Meganyctiphanes</taxon>
    </lineage>
</organism>
<feature type="transmembrane region" description="Helical" evidence="2">
    <location>
        <begin position="501"/>
        <end position="525"/>
    </location>
</feature>
<dbReference type="AlphaFoldDB" id="A0AAV2QGM7"/>